<evidence type="ECO:0000313" key="3">
    <source>
        <dbReference type="EMBL" id="RPA97462.1"/>
    </source>
</evidence>
<keyword evidence="2" id="KW-0472">Membrane</keyword>
<dbReference type="AlphaFoldDB" id="A0A3N4JGR7"/>
<evidence type="ECO:0000313" key="4">
    <source>
        <dbReference type="Proteomes" id="UP000276215"/>
    </source>
</evidence>
<evidence type="ECO:0000256" key="2">
    <source>
        <dbReference type="SAM" id="Phobius"/>
    </source>
</evidence>
<keyword evidence="2" id="KW-1133">Transmembrane helix</keyword>
<feature type="transmembrane region" description="Helical" evidence="2">
    <location>
        <begin position="166"/>
        <end position="187"/>
    </location>
</feature>
<reference evidence="3 4" key="1">
    <citation type="journal article" date="2018" name="Nat. Ecol. Evol.">
        <title>Pezizomycetes genomes reveal the molecular basis of ectomycorrhizal truffle lifestyle.</title>
        <authorList>
            <person name="Murat C."/>
            <person name="Payen T."/>
            <person name="Noel B."/>
            <person name="Kuo A."/>
            <person name="Morin E."/>
            <person name="Chen J."/>
            <person name="Kohler A."/>
            <person name="Krizsan K."/>
            <person name="Balestrini R."/>
            <person name="Da Silva C."/>
            <person name="Montanini B."/>
            <person name="Hainaut M."/>
            <person name="Levati E."/>
            <person name="Barry K.W."/>
            <person name="Belfiori B."/>
            <person name="Cichocki N."/>
            <person name="Clum A."/>
            <person name="Dockter R.B."/>
            <person name="Fauchery L."/>
            <person name="Guy J."/>
            <person name="Iotti M."/>
            <person name="Le Tacon F."/>
            <person name="Lindquist E.A."/>
            <person name="Lipzen A."/>
            <person name="Malagnac F."/>
            <person name="Mello A."/>
            <person name="Molinier V."/>
            <person name="Miyauchi S."/>
            <person name="Poulain J."/>
            <person name="Riccioni C."/>
            <person name="Rubini A."/>
            <person name="Sitrit Y."/>
            <person name="Splivallo R."/>
            <person name="Traeger S."/>
            <person name="Wang M."/>
            <person name="Zifcakova L."/>
            <person name="Wipf D."/>
            <person name="Zambonelli A."/>
            <person name="Paolocci F."/>
            <person name="Nowrousian M."/>
            <person name="Ottonello S."/>
            <person name="Baldrian P."/>
            <person name="Spatafora J.W."/>
            <person name="Henrissat B."/>
            <person name="Nagy L.G."/>
            <person name="Aury J.M."/>
            <person name="Wincker P."/>
            <person name="Grigoriev I.V."/>
            <person name="Bonfante P."/>
            <person name="Martin F.M."/>
        </authorList>
    </citation>
    <scope>NUCLEOTIDE SEQUENCE [LARGE SCALE GENOMIC DNA]</scope>
    <source>
        <strain evidence="3 4">120613-1</strain>
    </source>
</reference>
<protein>
    <submittedName>
        <fullName evidence="3">Uncharacterized protein</fullName>
    </submittedName>
</protein>
<gene>
    <name evidence="3" type="ORF">L873DRAFT_1844813</name>
</gene>
<keyword evidence="4" id="KW-1185">Reference proteome</keyword>
<keyword evidence="2" id="KW-0812">Transmembrane</keyword>
<name>A0A3N4JGR7_9PEZI</name>
<sequence length="208" mass="23480">MQSSNQLEENEMAEPSTPIPSAIPHPEEHQRLKIAACAVWPRLHGDLKFVKQEILEAAFKRMSKLYAFLKIQLKAEMQWNKKELARQPTDPITPYRSRMELALQVAKTAGWSKSVAKRILNQEVEYICHGKIPVPKQGKHSKVASWITDEGTILAMREYMAHAGEGISVVIFDAFILLVLIVIGQLANQFLSSNGFDRACNSNNQLLE</sequence>
<accession>A0A3N4JGR7</accession>
<proteinExistence type="predicted"/>
<dbReference type="EMBL" id="ML120404">
    <property type="protein sequence ID" value="RPA97462.1"/>
    <property type="molecule type" value="Genomic_DNA"/>
</dbReference>
<dbReference type="Proteomes" id="UP000276215">
    <property type="component" value="Unassembled WGS sequence"/>
</dbReference>
<feature type="region of interest" description="Disordered" evidence="1">
    <location>
        <begin position="1"/>
        <end position="24"/>
    </location>
</feature>
<evidence type="ECO:0000256" key="1">
    <source>
        <dbReference type="SAM" id="MobiDB-lite"/>
    </source>
</evidence>
<organism evidence="3 4">
    <name type="scientific">Choiromyces venosus 120613-1</name>
    <dbReference type="NCBI Taxonomy" id="1336337"/>
    <lineage>
        <taxon>Eukaryota</taxon>
        <taxon>Fungi</taxon>
        <taxon>Dikarya</taxon>
        <taxon>Ascomycota</taxon>
        <taxon>Pezizomycotina</taxon>
        <taxon>Pezizomycetes</taxon>
        <taxon>Pezizales</taxon>
        <taxon>Tuberaceae</taxon>
        <taxon>Choiromyces</taxon>
    </lineage>
</organism>